<feature type="signal peptide" evidence="2">
    <location>
        <begin position="1"/>
        <end position="22"/>
    </location>
</feature>
<accession>A0ABQ6AY62</accession>
<evidence type="ECO:0000256" key="2">
    <source>
        <dbReference type="SAM" id="SignalP"/>
    </source>
</evidence>
<feature type="domain" description="Outer membrane protein beta-barrel" evidence="3">
    <location>
        <begin position="36"/>
        <end position="267"/>
    </location>
</feature>
<evidence type="ECO:0000313" key="5">
    <source>
        <dbReference type="Proteomes" id="UP001156905"/>
    </source>
</evidence>
<gene>
    <name evidence="4" type="ORF">GCM10007857_37840</name>
</gene>
<dbReference type="InterPro" id="IPR011250">
    <property type="entry name" value="OMP/PagP_B-barrel"/>
</dbReference>
<dbReference type="Proteomes" id="UP001156905">
    <property type="component" value="Unassembled WGS sequence"/>
</dbReference>
<dbReference type="EMBL" id="BSOW01000012">
    <property type="protein sequence ID" value="GLR87073.1"/>
    <property type="molecule type" value="Genomic_DNA"/>
</dbReference>
<protein>
    <recommendedName>
        <fullName evidence="3">Outer membrane protein beta-barrel domain-containing protein</fullName>
    </recommendedName>
</protein>
<keyword evidence="5" id="KW-1185">Reference proteome</keyword>
<proteinExistence type="predicted"/>
<sequence>MRSVKSLLAAGAATLISSMAFAADMPIAAPPPMYAPPAPPADFGGWYLRGDVGFSNQRVDRVLDTNAAAYNNVNVAQTGSFSSGGIFDLGAGYRFNNWFRADITGQYRGKTTFTGLDVVTGVGPAAGFAGTNSYTATKSELLFLANAYVDLGTWWCVTPFIGAGVGTARVTVGDFIDSGDSTNGVVQSRSLNYAGSASKWNFAWAAHAGLAYKVNPSLTLELAYSYVDMGSGITGASYSFDGVTNTTHAAFQFKDITSHDVKLGVRWNLDSPPVYAPPPLVTKG</sequence>
<comment type="caution">
    <text evidence="4">The sequence shown here is derived from an EMBL/GenBank/DDBJ whole genome shotgun (WGS) entry which is preliminary data.</text>
</comment>
<dbReference type="RefSeq" id="WP_284267666.1">
    <property type="nucleotide sequence ID" value="NZ_BSOW01000012.1"/>
</dbReference>
<evidence type="ECO:0000259" key="3">
    <source>
        <dbReference type="Pfam" id="PF13505"/>
    </source>
</evidence>
<dbReference type="SUPFAM" id="SSF56925">
    <property type="entry name" value="OMPA-like"/>
    <property type="match status" value="1"/>
</dbReference>
<keyword evidence="1 2" id="KW-0732">Signal</keyword>
<dbReference type="Gene3D" id="2.40.160.20">
    <property type="match status" value="1"/>
</dbReference>
<feature type="chain" id="PRO_5045198892" description="Outer membrane protein beta-barrel domain-containing protein" evidence="2">
    <location>
        <begin position="23"/>
        <end position="284"/>
    </location>
</feature>
<reference evidence="5" key="1">
    <citation type="journal article" date="2019" name="Int. J. Syst. Evol. Microbiol.">
        <title>The Global Catalogue of Microorganisms (GCM) 10K type strain sequencing project: providing services to taxonomists for standard genome sequencing and annotation.</title>
        <authorList>
            <consortium name="The Broad Institute Genomics Platform"/>
            <consortium name="The Broad Institute Genome Sequencing Center for Infectious Disease"/>
            <person name="Wu L."/>
            <person name="Ma J."/>
        </authorList>
    </citation>
    <scope>NUCLEOTIDE SEQUENCE [LARGE SCALE GENOMIC DNA]</scope>
    <source>
        <strain evidence="5">NBRC 102520</strain>
    </source>
</reference>
<dbReference type="Pfam" id="PF13505">
    <property type="entry name" value="OMP_b-brl"/>
    <property type="match status" value="1"/>
</dbReference>
<name>A0ABQ6AY62_9BRAD</name>
<evidence type="ECO:0000256" key="1">
    <source>
        <dbReference type="ARBA" id="ARBA00022729"/>
    </source>
</evidence>
<dbReference type="InterPro" id="IPR027385">
    <property type="entry name" value="Beta-barrel_OMP"/>
</dbReference>
<evidence type="ECO:0000313" key="4">
    <source>
        <dbReference type="EMBL" id="GLR87073.1"/>
    </source>
</evidence>
<organism evidence="4 5">
    <name type="scientific">Bradyrhizobium iriomotense</name>
    <dbReference type="NCBI Taxonomy" id="441950"/>
    <lineage>
        <taxon>Bacteria</taxon>
        <taxon>Pseudomonadati</taxon>
        <taxon>Pseudomonadota</taxon>
        <taxon>Alphaproteobacteria</taxon>
        <taxon>Hyphomicrobiales</taxon>
        <taxon>Nitrobacteraceae</taxon>
        <taxon>Bradyrhizobium</taxon>
    </lineage>
</organism>